<feature type="region of interest" description="Disordered" evidence="6">
    <location>
        <begin position="469"/>
        <end position="496"/>
    </location>
</feature>
<feature type="compositionally biased region" description="Polar residues" evidence="6">
    <location>
        <begin position="469"/>
        <end position="479"/>
    </location>
</feature>
<dbReference type="UniPathway" id="UPA00143"/>
<sequence length="703" mass="78311">MVRQLLLLLMIDAELEQTQHAHSLFTLLYDTVSSNDTDAIVATESLFFRTIHQLEQDSLSDVPPTDPCPESTLRIVRPLIDRLGTMLRALNPSLESSSLFANFLSSRQLVGARERALFCPQRQPLVRLALWFSRSFCTAQLTDQMDEDLHSMLVNFLRVGKQHVALRTQFFHWLGACIEANRDLGQETRLAGTLSGSGSSAPVFPSDVPLLTQLFFLAHAAIRVGWTPLIARHFETAQQLHQLEAQWQAHEASGLTSNADSQAQFLRPLIRERTSRYLEQSTSLSNASRLRNLLAFSVTTSQLLVHLARTAFGLDPTGSVEHGGLSDLPEYLVDNIVELITEVEQIPLESLLEFSILFMLHTRALANPHLRARLAEVLESLIPLRDDEAWNSSQRPSGLLDVHNLSFLRRQRMFVPDSGSTSSEVLEHAVAALLTAFVSIELSPGTGAVGSAGSAAEVLIASASRGSSQLNEAHQSDAPNTPPADEIMNTPASDPHTATVGFEEKFQYRRPMYACLRFWHGNAFYDRQFHDLESEALEHIDDVTPPLFLQFLSLLVNDAIFLLDEAISLLAQLKNKERERDAAGGRLATQQEESLFAHTGRLARHHIMLGLDTIAALRRVVSICPRLITHPILVDRIACMLNYFLARLVGPKQRDLTVRDKAAYGFRPDLLVIEICQIYNSLALQSDVGELCNFASCLTELHD</sequence>
<comment type="pathway">
    <text evidence="2">Protein modification; protein ubiquitination.</text>
</comment>
<evidence type="ECO:0000256" key="1">
    <source>
        <dbReference type="ARBA" id="ARBA00000900"/>
    </source>
</evidence>
<keyword evidence="9" id="KW-1185">Reference proteome</keyword>
<dbReference type="Pfam" id="PF10408">
    <property type="entry name" value="Ufd2P_core"/>
    <property type="match status" value="2"/>
</dbReference>
<dbReference type="GO" id="GO:0005737">
    <property type="term" value="C:cytoplasm"/>
    <property type="evidence" value="ECO:0007669"/>
    <property type="project" value="TreeGrafter"/>
</dbReference>
<dbReference type="PANTHER" id="PTHR13931">
    <property type="entry name" value="UBIQUITINATION FACTOR E4"/>
    <property type="match status" value="1"/>
</dbReference>
<dbReference type="OrthoDB" id="20295at2759"/>
<dbReference type="EMBL" id="UZAN01043897">
    <property type="protein sequence ID" value="VDP79531.1"/>
    <property type="molecule type" value="Genomic_DNA"/>
</dbReference>
<dbReference type="AlphaFoldDB" id="A0A3P8GAB6"/>
<dbReference type="InterPro" id="IPR019474">
    <property type="entry name" value="Ub_conjug_fac_E4_core"/>
</dbReference>
<dbReference type="GO" id="GO:0036503">
    <property type="term" value="P:ERAD pathway"/>
    <property type="evidence" value="ECO:0007669"/>
    <property type="project" value="InterPro"/>
</dbReference>
<keyword evidence="4" id="KW-0808">Transferase</keyword>
<accession>A0A3P8GAB6</accession>
<dbReference type="InterPro" id="IPR045132">
    <property type="entry name" value="UBE4"/>
</dbReference>
<evidence type="ECO:0000256" key="5">
    <source>
        <dbReference type="ARBA" id="ARBA00022786"/>
    </source>
</evidence>
<dbReference type="GO" id="GO:0005634">
    <property type="term" value="C:nucleus"/>
    <property type="evidence" value="ECO:0007669"/>
    <property type="project" value="TreeGrafter"/>
</dbReference>
<dbReference type="PANTHER" id="PTHR13931:SF16">
    <property type="entry name" value="UBIQUITIN CONJUGATION FACTOR E4 A"/>
    <property type="match status" value="1"/>
</dbReference>
<dbReference type="GO" id="GO:0034450">
    <property type="term" value="F:ubiquitin-ubiquitin ligase activity"/>
    <property type="evidence" value="ECO:0007669"/>
    <property type="project" value="InterPro"/>
</dbReference>
<feature type="domain" description="Ubiquitin conjugation factor E4 core" evidence="7">
    <location>
        <begin position="500"/>
        <end position="685"/>
    </location>
</feature>
<evidence type="ECO:0000256" key="4">
    <source>
        <dbReference type="ARBA" id="ARBA00022679"/>
    </source>
</evidence>
<gene>
    <name evidence="8" type="ORF">ECPE_LOCUS6859</name>
</gene>
<organism evidence="8 9">
    <name type="scientific">Echinostoma caproni</name>
    <dbReference type="NCBI Taxonomy" id="27848"/>
    <lineage>
        <taxon>Eukaryota</taxon>
        <taxon>Metazoa</taxon>
        <taxon>Spiralia</taxon>
        <taxon>Lophotrochozoa</taxon>
        <taxon>Platyhelminthes</taxon>
        <taxon>Trematoda</taxon>
        <taxon>Digenea</taxon>
        <taxon>Plagiorchiida</taxon>
        <taxon>Echinostomata</taxon>
        <taxon>Echinostomatoidea</taxon>
        <taxon>Echinostomatidae</taxon>
        <taxon>Echinostoma</taxon>
    </lineage>
</organism>
<protein>
    <recommendedName>
        <fullName evidence="3">RING-type E3 ubiquitin transferase</fullName>
        <ecNumber evidence="3">2.3.2.27</ecNumber>
    </recommendedName>
</protein>
<dbReference type="EC" id="2.3.2.27" evidence="3"/>
<evidence type="ECO:0000313" key="8">
    <source>
        <dbReference type="EMBL" id="VDP79531.1"/>
    </source>
</evidence>
<dbReference type="GO" id="GO:0000209">
    <property type="term" value="P:protein polyubiquitination"/>
    <property type="evidence" value="ECO:0007669"/>
    <property type="project" value="TreeGrafter"/>
</dbReference>
<evidence type="ECO:0000256" key="3">
    <source>
        <dbReference type="ARBA" id="ARBA00012483"/>
    </source>
</evidence>
<dbReference type="Proteomes" id="UP000272942">
    <property type="component" value="Unassembled WGS sequence"/>
</dbReference>
<name>A0A3P8GAB6_9TREM</name>
<evidence type="ECO:0000259" key="7">
    <source>
        <dbReference type="Pfam" id="PF10408"/>
    </source>
</evidence>
<evidence type="ECO:0000313" key="9">
    <source>
        <dbReference type="Proteomes" id="UP000272942"/>
    </source>
</evidence>
<dbReference type="GO" id="GO:0006511">
    <property type="term" value="P:ubiquitin-dependent protein catabolic process"/>
    <property type="evidence" value="ECO:0007669"/>
    <property type="project" value="InterPro"/>
</dbReference>
<proteinExistence type="predicted"/>
<feature type="domain" description="Ubiquitin conjugation factor E4 core" evidence="7">
    <location>
        <begin position="185"/>
        <end position="441"/>
    </location>
</feature>
<reference evidence="8 9" key="1">
    <citation type="submission" date="2018-11" db="EMBL/GenBank/DDBJ databases">
        <authorList>
            <consortium name="Pathogen Informatics"/>
        </authorList>
    </citation>
    <scope>NUCLEOTIDE SEQUENCE [LARGE SCALE GENOMIC DNA]</scope>
    <source>
        <strain evidence="8 9">Egypt</strain>
    </source>
</reference>
<keyword evidence="5" id="KW-0833">Ubl conjugation pathway</keyword>
<evidence type="ECO:0000256" key="2">
    <source>
        <dbReference type="ARBA" id="ARBA00004906"/>
    </source>
</evidence>
<comment type="catalytic activity">
    <reaction evidence="1">
        <text>S-ubiquitinyl-[E2 ubiquitin-conjugating enzyme]-L-cysteine + [acceptor protein]-L-lysine = [E2 ubiquitin-conjugating enzyme]-L-cysteine + N(6)-ubiquitinyl-[acceptor protein]-L-lysine.</text>
        <dbReference type="EC" id="2.3.2.27"/>
    </reaction>
</comment>
<evidence type="ECO:0000256" key="6">
    <source>
        <dbReference type="SAM" id="MobiDB-lite"/>
    </source>
</evidence>
<dbReference type="GO" id="GO:0000151">
    <property type="term" value="C:ubiquitin ligase complex"/>
    <property type="evidence" value="ECO:0007669"/>
    <property type="project" value="InterPro"/>
</dbReference>